<dbReference type="KEGG" id="ebm:SG0102_16960"/>
<evidence type="ECO:0008006" key="4">
    <source>
        <dbReference type="Google" id="ProtNLM"/>
    </source>
</evidence>
<feature type="transmembrane region" description="Helical" evidence="1">
    <location>
        <begin position="21"/>
        <end position="36"/>
    </location>
</feature>
<name>A0A3G9J8B4_9FIRM</name>
<dbReference type="EMBL" id="AP019309">
    <property type="protein sequence ID" value="BBH26762.1"/>
    <property type="molecule type" value="Genomic_DNA"/>
</dbReference>
<accession>A0A3G9J8B4</accession>
<evidence type="ECO:0000313" key="3">
    <source>
        <dbReference type="Proteomes" id="UP000268059"/>
    </source>
</evidence>
<proteinExistence type="predicted"/>
<evidence type="ECO:0000256" key="1">
    <source>
        <dbReference type="SAM" id="Phobius"/>
    </source>
</evidence>
<keyword evidence="1" id="KW-0472">Membrane</keyword>
<keyword evidence="1" id="KW-0812">Transmembrane</keyword>
<dbReference type="OrthoDB" id="3174166at2"/>
<sequence>MKDKLIQFMMGRYGTDTLNKHILYTVLVLIVLNLLLNNRMLYFLSYALIAVDLFRTFSKNVTARSAENAKYEEFMRPVFDQVKVMQKNFSDKDHKYFVCKNCHKMVRVPKGKGNIEVTCPRCGHHFDARS</sequence>
<keyword evidence="1" id="KW-1133">Transmembrane helix</keyword>
<organism evidence="2 3">
    <name type="scientific">Intestinibaculum porci</name>
    <dbReference type="NCBI Taxonomy" id="2487118"/>
    <lineage>
        <taxon>Bacteria</taxon>
        <taxon>Bacillati</taxon>
        <taxon>Bacillota</taxon>
        <taxon>Erysipelotrichia</taxon>
        <taxon>Erysipelotrichales</taxon>
        <taxon>Erysipelotrichaceae</taxon>
        <taxon>Intestinibaculum</taxon>
    </lineage>
</organism>
<dbReference type="InParanoid" id="A0A3G9J8B4"/>
<keyword evidence="3" id="KW-1185">Reference proteome</keyword>
<evidence type="ECO:0000313" key="2">
    <source>
        <dbReference type="EMBL" id="BBH26762.1"/>
    </source>
</evidence>
<gene>
    <name evidence="2" type="ORF">SG0102_16960</name>
</gene>
<dbReference type="AlphaFoldDB" id="A0A3G9J8B4"/>
<reference evidence="2 3" key="1">
    <citation type="submission" date="2018-11" db="EMBL/GenBank/DDBJ databases">
        <title>Novel Erysipelotrichaceae bacterium isolated from small intestine of a swine.</title>
        <authorList>
            <person name="Kim J.S."/>
            <person name="Choe H."/>
            <person name="Lee Y.R."/>
            <person name="Kim K.M."/>
            <person name="Park D.S."/>
        </authorList>
    </citation>
    <scope>NUCLEOTIDE SEQUENCE [LARGE SCALE GENOMIC DNA]</scope>
    <source>
        <strain evidence="2 3">SG0102</strain>
    </source>
</reference>
<dbReference type="Proteomes" id="UP000268059">
    <property type="component" value="Chromosome"/>
</dbReference>
<protein>
    <recommendedName>
        <fullName evidence="4">Zn-finger containing protein</fullName>
    </recommendedName>
</protein>
<dbReference type="RefSeq" id="WP_125119589.1">
    <property type="nucleotide sequence ID" value="NZ_AP019309.1"/>
</dbReference>